<sequence>MRGICICNSGWWGNFCQFCRLRLSVDNGEINDGHGAYATSSKCSWLIESPRPNSTIHLDLKMFATECNWDHLYIYDGNSVKSPLIAVLSGIIKDPKRGNFEQSLMLRANSGSALLYFYSDKFYNEKGFKIKYRYHIPSDSWEVVRPFVNSTAVPSQRYGHSMIAYNGSLYLFGGRIGQLATDELWSFDTRTLIWSLLPRKGSPLPVAGHTATLVGSTMIVLFGYGQRRNYTDKVQEYDLETGTWGIHDVPKDFIHPTFAHSSAYDPATGIIYIHGGFFDNEPSTSLASYDPTTRTWRALANSSVPRFLHTSVFVDGMMLVFVCDEWKKLSLPESLKSSGRYGHSAVAFNRTMFVFGGFQGVLLKDVLSFTSGPCSLMRDKSSCEMSSNVSGCVWNERTSTCLGPERCATPLTKGTNCENKGCYNLSSCEDCTKESLCMWCESERQCVAKNSYPVSFPYGQCRAERCSGMKTCDECHTLPGCGWCDDGSGTGLGECMEGGDDGPFNNSDADAVTSQCPSDLWFFVECPGPRCEVCSPGHHGDPKNGGTCQACECNGHANSCDSVTGHCNCLARYVTGKNCERCEKDESNDVIVGNATNGGHCYNKLSRNLRYTFIVSNKTSISFLYIPTEDDDDVNIEVEIERGEPALLNLSYSTVSSPSYALESRHQIGSFRKNIPHDTFNFGGSDEFSFEVHVFDIKGLVKLQITFTQRPEFGLLRFFVTFFACFFSLLFIVALAWKIKVRYSSYVMARHRVEEMKQMASRPFAKQQTLPSAIVVQPTENHTAAVGVFMMRLPGDRDGYTPIGQTGICCATALGTRGKRGLRTPPPPYTNRGTMVKRSNMVTSCCA</sequence>
<dbReference type="InterPro" id="IPR051568">
    <property type="entry name" value="LZTR1/Attractin"/>
</dbReference>
<dbReference type="PANTHER" id="PTHR46376">
    <property type="entry name" value="LEUCINE-ZIPPER-LIKE TRANSCRIPTIONAL REGULATOR 1"/>
    <property type="match status" value="1"/>
</dbReference>
<dbReference type="EMBL" id="JARQWQ010000004">
    <property type="protein sequence ID" value="KAK2572510.1"/>
    <property type="molecule type" value="Genomic_DNA"/>
</dbReference>
<dbReference type="InterPro" id="IPR056732">
    <property type="entry name" value="GBD_ATRN"/>
</dbReference>
<proteinExistence type="predicted"/>
<dbReference type="GO" id="GO:0016020">
    <property type="term" value="C:membrane"/>
    <property type="evidence" value="ECO:0007669"/>
    <property type="project" value="UniProtKB-SubCell"/>
</dbReference>
<comment type="subcellular location">
    <subcellularLocation>
        <location evidence="1">Membrane</location>
        <topology evidence="1">Single-pass membrane protein</topology>
    </subcellularLocation>
</comment>
<keyword evidence="14" id="KW-1185">Reference proteome</keyword>
<dbReference type="InterPro" id="IPR000859">
    <property type="entry name" value="CUB_dom"/>
</dbReference>
<keyword evidence="5" id="KW-0677">Repeat</keyword>
<feature type="domain" description="CUB" evidence="12">
    <location>
        <begin position="19"/>
        <end position="135"/>
    </location>
</feature>
<keyword evidence="4 11" id="KW-0812">Transmembrane</keyword>
<dbReference type="Pfam" id="PF01437">
    <property type="entry name" value="PSI"/>
    <property type="match status" value="1"/>
</dbReference>
<protein>
    <submittedName>
        <fullName evidence="13">Attractin-like protein 1</fullName>
    </submittedName>
</protein>
<dbReference type="InterPro" id="IPR015915">
    <property type="entry name" value="Kelch-typ_b-propeller"/>
</dbReference>
<accession>A0AAD9VFZ5</accession>
<evidence type="ECO:0000256" key="6">
    <source>
        <dbReference type="ARBA" id="ARBA00022989"/>
    </source>
</evidence>
<dbReference type="Pfam" id="PF24972">
    <property type="entry name" value="GBD_ATRN"/>
    <property type="match status" value="1"/>
</dbReference>
<dbReference type="AlphaFoldDB" id="A0AAD9VFZ5"/>
<feature type="transmembrane region" description="Helical" evidence="11">
    <location>
        <begin position="715"/>
        <end position="737"/>
    </location>
</feature>
<dbReference type="Proteomes" id="UP001249851">
    <property type="component" value="Unassembled WGS sequence"/>
</dbReference>
<dbReference type="CDD" id="cd00055">
    <property type="entry name" value="EGF_Lam"/>
    <property type="match status" value="2"/>
</dbReference>
<dbReference type="Gene3D" id="2.120.10.80">
    <property type="entry name" value="Kelch-type beta propeller"/>
    <property type="match status" value="1"/>
</dbReference>
<dbReference type="SMART" id="SM00423">
    <property type="entry name" value="PSI"/>
    <property type="match status" value="3"/>
</dbReference>
<dbReference type="InterPro" id="IPR056737">
    <property type="entry name" value="Beta-prop_ATRN-MKLN-like"/>
</dbReference>
<keyword evidence="6 11" id="KW-1133">Transmembrane helix</keyword>
<dbReference type="SUPFAM" id="SSF117281">
    <property type="entry name" value="Kelch motif"/>
    <property type="match status" value="1"/>
</dbReference>
<reference evidence="13" key="2">
    <citation type="journal article" date="2023" name="Science">
        <title>Genomic signatures of disease resistance in endangered staghorn corals.</title>
        <authorList>
            <person name="Vollmer S.V."/>
            <person name="Selwyn J.D."/>
            <person name="Despard B.A."/>
            <person name="Roesel C.L."/>
        </authorList>
    </citation>
    <scope>NUCLEOTIDE SEQUENCE</scope>
    <source>
        <strain evidence="13">K2</strain>
    </source>
</reference>
<dbReference type="Pfam" id="PF24981">
    <property type="entry name" value="Beta-prop_ATRN-LZTR1"/>
    <property type="match status" value="1"/>
</dbReference>
<dbReference type="PROSITE" id="PS01180">
    <property type="entry name" value="CUB"/>
    <property type="match status" value="1"/>
</dbReference>
<gene>
    <name evidence="13" type="ORF">P5673_002765</name>
</gene>
<dbReference type="InterPro" id="IPR000742">
    <property type="entry name" value="EGF"/>
</dbReference>
<evidence type="ECO:0000256" key="9">
    <source>
        <dbReference type="ARBA" id="ARBA00023180"/>
    </source>
</evidence>
<dbReference type="SMART" id="SM00042">
    <property type="entry name" value="CUB"/>
    <property type="match status" value="1"/>
</dbReference>
<keyword evidence="2" id="KW-0880">Kelch repeat</keyword>
<dbReference type="Gene3D" id="2.170.300.10">
    <property type="entry name" value="Tie2 ligand-binding domain superfamily"/>
    <property type="match status" value="1"/>
</dbReference>
<dbReference type="InterPro" id="IPR002165">
    <property type="entry name" value="Plexin_repeat"/>
</dbReference>
<evidence type="ECO:0000256" key="10">
    <source>
        <dbReference type="PROSITE-ProRule" id="PRU00059"/>
    </source>
</evidence>
<dbReference type="InterPro" id="IPR006652">
    <property type="entry name" value="Kelch_1"/>
</dbReference>
<dbReference type="InterPro" id="IPR035914">
    <property type="entry name" value="Sperma_CUB_dom_sf"/>
</dbReference>
<reference evidence="13" key="1">
    <citation type="journal article" date="2023" name="G3 (Bethesda)">
        <title>Whole genome assembly and annotation of the endangered Caribbean coral Acropora cervicornis.</title>
        <authorList>
            <person name="Selwyn J.D."/>
            <person name="Vollmer S.V."/>
        </authorList>
    </citation>
    <scope>NUCLEOTIDE SEQUENCE</scope>
    <source>
        <strain evidence="13">K2</strain>
    </source>
</reference>
<keyword evidence="3" id="KW-0245">EGF-like domain</keyword>
<evidence type="ECO:0000256" key="2">
    <source>
        <dbReference type="ARBA" id="ARBA00022441"/>
    </source>
</evidence>
<evidence type="ECO:0000256" key="8">
    <source>
        <dbReference type="ARBA" id="ARBA00023157"/>
    </source>
</evidence>
<evidence type="ECO:0000256" key="5">
    <source>
        <dbReference type="ARBA" id="ARBA00022737"/>
    </source>
</evidence>
<evidence type="ECO:0000256" key="11">
    <source>
        <dbReference type="SAM" id="Phobius"/>
    </source>
</evidence>
<dbReference type="PROSITE" id="PS00022">
    <property type="entry name" value="EGF_1"/>
    <property type="match status" value="1"/>
</dbReference>
<keyword evidence="7 11" id="KW-0472">Membrane</keyword>
<dbReference type="InterPro" id="IPR002049">
    <property type="entry name" value="LE_dom"/>
</dbReference>
<dbReference type="PANTHER" id="PTHR46376:SF2">
    <property type="entry name" value="DISTRACTED, ISOFORM B"/>
    <property type="match status" value="1"/>
</dbReference>
<evidence type="ECO:0000313" key="13">
    <source>
        <dbReference type="EMBL" id="KAK2572510.1"/>
    </source>
</evidence>
<keyword evidence="8" id="KW-1015">Disulfide bond</keyword>
<dbReference type="GO" id="GO:0005794">
    <property type="term" value="C:Golgi apparatus"/>
    <property type="evidence" value="ECO:0007669"/>
    <property type="project" value="TreeGrafter"/>
</dbReference>
<evidence type="ECO:0000256" key="4">
    <source>
        <dbReference type="ARBA" id="ARBA00022692"/>
    </source>
</evidence>
<keyword evidence="9" id="KW-0325">Glycoprotein</keyword>
<dbReference type="InterPro" id="IPR016201">
    <property type="entry name" value="PSI"/>
</dbReference>
<evidence type="ECO:0000256" key="1">
    <source>
        <dbReference type="ARBA" id="ARBA00004167"/>
    </source>
</evidence>
<evidence type="ECO:0000256" key="7">
    <source>
        <dbReference type="ARBA" id="ARBA00023136"/>
    </source>
</evidence>
<dbReference type="SUPFAM" id="SSF49854">
    <property type="entry name" value="Spermadhesin, CUB domain"/>
    <property type="match status" value="1"/>
</dbReference>
<comment type="caution">
    <text evidence="10">Lacks conserved residue(s) required for the propagation of feature annotation.</text>
</comment>
<comment type="caution">
    <text evidence="13">The sequence shown here is derived from an EMBL/GenBank/DDBJ whole genome shotgun (WGS) entry which is preliminary data.</text>
</comment>
<dbReference type="SMART" id="SM00612">
    <property type="entry name" value="Kelch"/>
    <property type="match status" value="2"/>
</dbReference>
<organism evidence="13 14">
    <name type="scientific">Acropora cervicornis</name>
    <name type="common">Staghorn coral</name>
    <dbReference type="NCBI Taxonomy" id="6130"/>
    <lineage>
        <taxon>Eukaryota</taxon>
        <taxon>Metazoa</taxon>
        <taxon>Cnidaria</taxon>
        <taxon>Anthozoa</taxon>
        <taxon>Hexacorallia</taxon>
        <taxon>Scleractinia</taxon>
        <taxon>Astrocoeniina</taxon>
        <taxon>Acroporidae</taxon>
        <taxon>Acropora</taxon>
    </lineage>
</organism>
<evidence type="ECO:0000256" key="3">
    <source>
        <dbReference type="ARBA" id="ARBA00022536"/>
    </source>
</evidence>
<dbReference type="Gene3D" id="2.60.120.290">
    <property type="entry name" value="Spermadhesin, CUB domain"/>
    <property type="match status" value="1"/>
</dbReference>
<evidence type="ECO:0000259" key="12">
    <source>
        <dbReference type="PROSITE" id="PS01180"/>
    </source>
</evidence>
<evidence type="ECO:0000313" key="14">
    <source>
        <dbReference type="Proteomes" id="UP001249851"/>
    </source>
</evidence>
<dbReference type="CDD" id="cd00041">
    <property type="entry name" value="CUB"/>
    <property type="match status" value="1"/>
</dbReference>
<name>A0AAD9VFZ5_ACRCE</name>
<dbReference type="Pfam" id="PF00053">
    <property type="entry name" value="EGF_laminin"/>
    <property type="match status" value="1"/>
</dbReference>